<evidence type="ECO:0000313" key="3">
    <source>
        <dbReference type="Proteomes" id="UP000552587"/>
    </source>
</evidence>
<accession>A0A7W3U5D3</accession>
<comment type="caution">
    <text evidence="2">The sequence shown here is derived from an EMBL/GenBank/DDBJ whole genome shotgun (WGS) entry which is preliminary data.</text>
</comment>
<dbReference type="Proteomes" id="UP000552587">
    <property type="component" value="Unassembled WGS sequence"/>
</dbReference>
<dbReference type="RefSeq" id="WP_182669688.1">
    <property type="nucleotide sequence ID" value="NZ_JACHTE010000007.1"/>
</dbReference>
<protein>
    <submittedName>
        <fullName evidence="2">Uncharacterized protein</fullName>
    </submittedName>
</protein>
<dbReference type="AlphaFoldDB" id="A0A7W3U5D3"/>
<name>A0A7W3U5D3_9GAMM</name>
<keyword evidence="3" id="KW-1185">Reference proteome</keyword>
<proteinExistence type="predicted"/>
<evidence type="ECO:0000256" key="1">
    <source>
        <dbReference type="SAM" id="MobiDB-lite"/>
    </source>
</evidence>
<reference evidence="2 3" key="1">
    <citation type="submission" date="2020-07" db="EMBL/GenBank/DDBJ databases">
        <authorList>
            <person name="Xu S."/>
            <person name="Li A."/>
        </authorList>
    </citation>
    <scope>NUCLEOTIDE SEQUENCE [LARGE SCALE GENOMIC DNA]</scope>
    <source>
        <strain evidence="2 3">SG-8</strain>
    </source>
</reference>
<evidence type="ECO:0000313" key="2">
    <source>
        <dbReference type="EMBL" id="MBB1088900.1"/>
    </source>
</evidence>
<feature type="region of interest" description="Disordered" evidence="1">
    <location>
        <begin position="226"/>
        <end position="245"/>
    </location>
</feature>
<gene>
    <name evidence="2" type="ORF">H4F99_10400</name>
</gene>
<dbReference type="EMBL" id="JACHTE010000007">
    <property type="protein sequence ID" value="MBB1088900.1"/>
    <property type="molecule type" value="Genomic_DNA"/>
</dbReference>
<organism evidence="2 3">
    <name type="scientific">Marilutibacter penaei</name>
    <dbReference type="NCBI Taxonomy" id="2759900"/>
    <lineage>
        <taxon>Bacteria</taxon>
        <taxon>Pseudomonadati</taxon>
        <taxon>Pseudomonadota</taxon>
        <taxon>Gammaproteobacteria</taxon>
        <taxon>Lysobacterales</taxon>
        <taxon>Lysobacteraceae</taxon>
        <taxon>Marilutibacter</taxon>
    </lineage>
</organism>
<sequence>MAFVVDGSEWQVDKFDSPEAFVSALDSLVARVNAAIERDEMVWIGDDLQSKPIFENYDLWSLSEAGINLPVELMQELAGWLGRAQFYIDDENWPAGFDSFEVVVAGELIESADVSWVHHCVLVQRPIACLGLMRTGVLQTESAAGAALVHWVRDEVGHVGFWRDVIATNDSEVQLQRYAANAFPSLFFGDNVWRGIGDFKGGYRAVSMKLRRALSVLNDHGRWVFTTPPPNLSPNEPERDEGGSPTNLLMQQRFTGLGLTVSPEAIEVRLDGTSRRARELLVKGRTLFCEWHEKFEPHQNRIYFHPPVEQSDNKVVIGFFTNHLPLPGD</sequence>